<evidence type="ECO:0000313" key="1">
    <source>
        <dbReference type="EMBL" id="JAH20646.1"/>
    </source>
</evidence>
<reference evidence="1" key="2">
    <citation type="journal article" date="2015" name="Fish Shellfish Immunol.">
        <title>Early steps in the European eel (Anguilla anguilla)-Vibrio vulnificus interaction in the gills: Role of the RtxA13 toxin.</title>
        <authorList>
            <person name="Callol A."/>
            <person name="Pajuelo D."/>
            <person name="Ebbesson L."/>
            <person name="Teles M."/>
            <person name="MacKenzie S."/>
            <person name="Amaro C."/>
        </authorList>
    </citation>
    <scope>NUCLEOTIDE SEQUENCE</scope>
</reference>
<dbReference type="AlphaFoldDB" id="A0A0E9QUJ8"/>
<accession>A0A0E9QUJ8</accession>
<dbReference type="EMBL" id="GBXM01087931">
    <property type="protein sequence ID" value="JAH20646.1"/>
    <property type="molecule type" value="Transcribed_RNA"/>
</dbReference>
<proteinExistence type="predicted"/>
<sequence>MYVNKIVFLGGLVGAQLCYWKQKRYKKGFIKCHRVMPSVITTLRDP</sequence>
<protein>
    <submittedName>
        <fullName evidence="1">Uncharacterized protein</fullName>
    </submittedName>
</protein>
<reference evidence="1" key="1">
    <citation type="submission" date="2014-11" db="EMBL/GenBank/DDBJ databases">
        <authorList>
            <person name="Amaro Gonzalez C."/>
        </authorList>
    </citation>
    <scope>NUCLEOTIDE SEQUENCE</scope>
</reference>
<organism evidence="1">
    <name type="scientific">Anguilla anguilla</name>
    <name type="common">European freshwater eel</name>
    <name type="synonym">Muraena anguilla</name>
    <dbReference type="NCBI Taxonomy" id="7936"/>
    <lineage>
        <taxon>Eukaryota</taxon>
        <taxon>Metazoa</taxon>
        <taxon>Chordata</taxon>
        <taxon>Craniata</taxon>
        <taxon>Vertebrata</taxon>
        <taxon>Euteleostomi</taxon>
        <taxon>Actinopterygii</taxon>
        <taxon>Neopterygii</taxon>
        <taxon>Teleostei</taxon>
        <taxon>Anguilliformes</taxon>
        <taxon>Anguillidae</taxon>
        <taxon>Anguilla</taxon>
    </lineage>
</organism>
<name>A0A0E9QUJ8_ANGAN</name>